<feature type="domain" description="NADP-dependent oxidoreductase" evidence="2">
    <location>
        <begin position="88"/>
        <end position="390"/>
    </location>
</feature>
<dbReference type="GO" id="GO:0016491">
    <property type="term" value="F:oxidoreductase activity"/>
    <property type="evidence" value="ECO:0007669"/>
    <property type="project" value="UniProtKB-KW"/>
</dbReference>
<dbReference type="PANTHER" id="PTHR43625">
    <property type="entry name" value="AFLATOXIN B1 ALDEHYDE REDUCTASE"/>
    <property type="match status" value="1"/>
</dbReference>
<dbReference type="InterPro" id="IPR036812">
    <property type="entry name" value="NAD(P)_OxRdtase_dom_sf"/>
</dbReference>
<organism evidence="3 4">
    <name type="scientific">Verticillium dahliae</name>
    <name type="common">Verticillium wilt</name>
    <dbReference type="NCBI Taxonomy" id="27337"/>
    <lineage>
        <taxon>Eukaryota</taxon>
        <taxon>Fungi</taxon>
        <taxon>Dikarya</taxon>
        <taxon>Ascomycota</taxon>
        <taxon>Pezizomycotina</taxon>
        <taxon>Sordariomycetes</taxon>
        <taxon>Hypocreomycetidae</taxon>
        <taxon>Glomerellales</taxon>
        <taxon>Plectosphaerellaceae</taxon>
        <taxon>Verticillium</taxon>
    </lineage>
</organism>
<gene>
    <name evidence="3" type="ORF">BJF96_g2097</name>
</gene>
<reference evidence="3 4" key="1">
    <citation type="submission" date="2017-12" db="EMBL/GenBank/DDBJ databases">
        <title>Comparative genomics yields insights into virulence evolution of Verticillium dahliae.</title>
        <authorList>
            <person name="Fan R."/>
            <person name="Armitage A.D."/>
            <person name="Cascant-Lopez E."/>
            <person name="Sobczyk M."/>
            <person name="Cockerton H.M."/>
            <person name="Harrison R.J."/>
        </authorList>
    </citation>
    <scope>NUCLEOTIDE SEQUENCE [LARGE SCALE GENOMIC DNA]</scope>
    <source>
        <strain evidence="3 4">12008</strain>
    </source>
</reference>
<sequence length="411" mass="44112">MSAIKVQGVNVQGIKVQGITGNWANQFQPPVKRGERRCLPPRSDECVPRQKLIQLSTLADPHSCAASPACPLTYLLMANRINGRPVGPIGFGMIGLTMRPTPLSDDQAFGVLDAAIDAGANYWNGGDFYGPPDNNSLALLSRYFEKRPEAAGKVVLNIKSGIAVLPAFTPTGSPDEVAASINKCLQQLGPRGTIDEFEIARVDANVPYEHSLRPIVDAAAKGRIGGVSVSEVSANTIRRAAKVTKISSVEIELSLWETDALTNGITDVCAELDIPIVAYSPLGRGLLTGAIRSPAGIPDGDFRKVLPRYQPGNFEVNLKLADKVTEFAARKRCTAAQVAIAWLLAIARRPGMPTIIPIPGSSSPERVRENCAAAAVELSEADIAEIDDILAQFRPAGERYHEHGMHLLDRE</sequence>
<keyword evidence="1" id="KW-0560">Oxidoreductase</keyword>
<proteinExistence type="predicted"/>
<dbReference type="InterPro" id="IPR023210">
    <property type="entry name" value="NADP_OxRdtase_dom"/>
</dbReference>
<evidence type="ECO:0000259" key="2">
    <source>
        <dbReference type="Pfam" id="PF00248"/>
    </source>
</evidence>
<evidence type="ECO:0000313" key="4">
    <source>
        <dbReference type="Proteomes" id="UP000236305"/>
    </source>
</evidence>
<dbReference type="AlphaFoldDB" id="A0AA44WNJ5"/>
<dbReference type="EMBL" id="MPSH01000005">
    <property type="protein sequence ID" value="PNH34693.1"/>
    <property type="molecule type" value="Genomic_DNA"/>
</dbReference>
<dbReference type="Pfam" id="PF00248">
    <property type="entry name" value="Aldo_ket_red"/>
    <property type="match status" value="1"/>
</dbReference>
<protein>
    <recommendedName>
        <fullName evidence="2">NADP-dependent oxidoreductase domain-containing protein</fullName>
    </recommendedName>
</protein>
<dbReference type="GO" id="GO:0005737">
    <property type="term" value="C:cytoplasm"/>
    <property type="evidence" value="ECO:0007669"/>
    <property type="project" value="TreeGrafter"/>
</dbReference>
<dbReference type="Gene3D" id="3.20.20.100">
    <property type="entry name" value="NADP-dependent oxidoreductase domain"/>
    <property type="match status" value="1"/>
</dbReference>
<evidence type="ECO:0000256" key="1">
    <source>
        <dbReference type="ARBA" id="ARBA00023002"/>
    </source>
</evidence>
<accession>A0AA44WNJ5</accession>
<dbReference type="SUPFAM" id="SSF51430">
    <property type="entry name" value="NAD(P)-linked oxidoreductase"/>
    <property type="match status" value="1"/>
</dbReference>
<dbReference type="PANTHER" id="PTHR43625:SF78">
    <property type="entry name" value="PYRIDOXAL REDUCTASE-RELATED"/>
    <property type="match status" value="1"/>
</dbReference>
<comment type="caution">
    <text evidence="3">The sequence shown here is derived from an EMBL/GenBank/DDBJ whole genome shotgun (WGS) entry which is preliminary data.</text>
</comment>
<dbReference type="Proteomes" id="UP000236305">
    <property type="component" value="Unassembled WGS sequence"/>
</dbReference>
<name>A0AA44WNJ5_VERDA</name>
<dbReference type="CDD" id="cd19077">
    <property type="entry name" value="AKR_AKR8A1-2"/>
    <property type="match status" value="1"/>
</dbReference>
<dbReference type="InterPro" id="IPR050791">
    <property type="entry name" value="Aldo-Keto_reductase"/>
</dbReference>
<evidence type="ECO:0000313" key="3">
    <source>
        <dbReference type="EMBL" id="PNH34693.1"/>
    </source>
</evidence>